<dbReference type="Gene3D" id="3.50.50.60">
    <property type="entry name" value="FAD/NAD(P)-binding domain"/>
    <property type="match status" value="1"/>
</dbReference>
<evidence type="ECO:0008006" key="3">
    <source>
        <dbReference type="Google" id="ProtNLM"/>
    </source>
</evidence>
<evidence type="ECO:0000313" key="2">
    <source>
        <dbReference type="Proteomes" id="UP000827284"/>
    </source>
</evidence>
<dbReference type="OrthoDB" id="655030at2759"/>
<dbReference type="Proteomes" id="UP000827284">
    <property type="component" value="Unassembled WGS sequence"/>
</dbReference>
<organism evidence="1 2">
    <name type="scientific">Entomortierella parvispora</name>
    <dbReference type="NCBI Taxonomy" id="205924"/>
    <lineage>
        <taxon>Eukaryota</taxon>
        <taxon>Fungi</taxon>
        <taxon>Fungi incertae sedis</taxon>
        <taxon>Mucoromycota</taxon>
        <taxon>Mortierellomycotina</taxon>
        <taxon>Mortierellomycetes</taxon>
        <taxon>Mortierellales</taxon>
        <taxon>Mortierellaceae</taxon>
        <taxon>Entomortierella</taxon>
    </lineage>
</organism>
<dbReference type="InterPro" id="IPR050562">
    <property type="entry name" value="FAD_mOase_fung"/>
</dbReference>
<dbReference type="AlphaFoldDB" id="A0A9P3HKU2"/>
<reference evidence="1" key="1">
    <citation type="submission" date="2021-11" db="EMBL/GenBank/DDBJ databases">
        <authorList>
            <person name="Herlambang A."/>
            <person name="Guo Y."/>
            <person name="Takashima Y."/>
            <person name="Nishizawa T."/>
        </authorList>
    </citation>
    <scope>NUCLEOTIDE SEQUENCE</scope>
    <source>
        <strain evidence="1">E1425</strain>
    </source>
</reference>
<name>A0A9P3HKU2_9FUNG</name>
<dbReference type="SUPFAM" id="SSF51905">
    <property type="entry name" value="FAD/NAD(P)-binding domain"/>
    <property type="match status" value="1"/>
</dbReference>
<dbReference type="PANTHER" id="PTHR47356">
    <property type="entry name" value="FAD-DEPENDENT MONOOXYGENASE ASQG-RELATED"/>
    <property type="match status" value="1"/>
</dbReference>
<reference evidence="1" key="2">
    <citation type="journal article" date="2022" name="Microbiol. Resour. Announc.">
        <title>Whole-Genome Sequence of Entomortierella parvispora E1425, a Mucoromycotan Fungus Associated with Burkholderiaceae-Related Endosymbiotic Bacteria.</title>
        <authorList>
            <person name="Herlambang A."/>
            <person name="Guo Y."/>
            <person name="Takashima Y."/>
            <person name="Narisawa K."/>
            <person name="Ohta H."/>
            <person name="Nishizawa T."/>
        </authorList>
    </citation>
    <scope>NUCLEOTIDE SEQUENCE</scope>
    <source>
        <strain evidence="1">E1425</strain>
    </source>
</reference>
<dbReference type="InterPro" id="IPR036188">
    <property type="entry name" value="FAD/NAD-bd_sf"/>
</dbReference>
<proteinExistence type="predicted"/>
<keyword evidence="2" id="KW-1185">Reference proteome</keyword>
<evidence type="ECO:0000313" key="1">
    <source>
        <dbReference type="EMBL" id="GJJ78425.1"/>
    </source>
</evidence>
<dbReference type="GO" id="GO:0004497">
    <property type="term" value="F:monooxygenase activity"/>
    <property type="evidence" value="ECO:0007669"/>
    <property type="project" value="InterPro"/>
</dbReference>
<accession>A0A9P3HKU2</accession>
<dbReference type="EMBL" id="BQFW01000015">
    <property type="protein sequence ID" value="GJJ78425.1"/>
    <property type="molecule type" value="Genomic_DNA"/>
</dbReference>
<gene>
    <name evidence="1" type="ORF">EMPS_10784</name>
</gene>
<dbReference type="PANTHER" id="PTHR47356:SF2">
    <property type="entry name" value="FAD-BINDING DOMAIN-CONTAINING PROTEIN-RELATED"/>
    <property type="match status" value="1"/>
</dbReference>
<comment type="caution">
    <text evidence="1">The sequence shown here is derived from an EMBL/GenBank/DDBJ whole genome shotgun (WGS) entry which is preliminary data.</text>
</comment>
<sequence>MYRRQLHQFLLDEVPRDKISMGKKIVAVEQDEERVVIQCSDGLSHEGSILVGADGAYSGVRSSMHALLQREGKLSASDAAPLKVHHRSILGTTGPLDKAKFPGAHDKVAYTGIFIGKNSTHTWRYFSVVGNRIAWRIDTQLDMAQSDEAESRTVSEWDSEFQPDADLWRKYRTNLGGSMGDLIDLTDPETISKVMLEQKLFDTWSGVIEVGVW</sequence>
<protein>
    <recommendedName>
        <fullName evidence="3">FAD-binding domain-containing protein</fullName>
    </recommendedName>
</protein>